<dbReference type="GO" id="GO:0071972">
    <property type="term" value="F:peptidoglycan L,D-transpeptidase activity"/>
    <property type="evidence" value="ECO:0007669"/>
    <property type="project" value="TreeGrafter"/>
</dbReference>
<evidence type="ECO:0000256" key="6">
    <source>
        <dbReference type="PROSITE-ProRule" id="PRU01373"/>
    </source>
</evidence>
<dbReference type="InterPro" id="IPR038063">
    <property type="entry name" value="Transpep_catalytic_dom"/>
</dbReference>
<evidence type="ECO:0000313" key="9">
    <source>
        <dbReference type="EMBL" id="CAA9479286.1"/>
    </source>
</evidence>
<dbReference type="InterPro" id="IPR005490">
    <property type="entry name" value="LD_TPept_cat_dom"/>
</dbReference>
<evidence type="ECO:0000259" key="8">
    <source>
        <dbReference type="PROSITE" id="PS52029"/>
    </source>
</evidence>
<protein>
    <submittedName>
        <fullName evidence="9">ErfK/YbiS/YcfS/YnhG</fullName>
    </submittedName>
</protein>
<accession>A0A6J4RQR8</accession>
<dbReference type="UniPathway" id="UPA00219"/>
<feature type="signal peptide" evidence="7">
    <location>
        <begin position="1"/>
        <end position="24"/>
    </location>
</feature>
<evidence type="ECO:0000256" key="4">
    <source>
        <dbReference type="ARBA" id="ARBA00022984"/>
    </source>
</evidence>
<organism evidence="9">
    <name type="scientific">uncultured Solirubrobacteraceae bacterium</name>
    <dbReference type="NCBI Taxonomy" id="1162706"/>
    <lineage>
        <taxon>Bacteria</taxon>
        <taxon>Bacillati</taxon>
        <taxon>Actinomycetota</taxon>
        <taxon>Thermoleophilia</taxon>
        <taxon>Solirubrobacterales</taxon>
        <taxon>Solirubrobacteraceae</taxon>
        <taxon>environmental samples</taxon>
    </lineage>
</organism>
<dbReference type="Pfam" id="PF03734">
    <property type="entry name" value="YkuD"/>
    <property type="match status" value="1"/>
</dbReference>
<evidence type="ECO:0000256" key="1">
    <source>
        <dbReference type="ARBA" id="ARBA00004752"/>
    </source>
</evidence>
<dbReference type="PROSITE" id="PS51257">
    <property type="entry name" value="PROKAR_LIPOPROTEIN"/>
    <property type="match status" value="1"/>
</dbReference>
<dbReference type="GO" id="GO:0018104">
    <property type="term" value="P:peptidoglycan-protein cross-linking"/>
    <property type="evidence" value="ECO:0007669"/>
    <property type="project" value="TreeGrafter"/>
</dbReference>
<dbReference type="GO" id="GO:0016740">
    <property type="term" value="F:transferase activity"/>
    <property type="evidence" value="ECO:0007669"/>
    <property type="project" value="UniProtKB-KW"/>
</dbReference>
<evidence type="ECO:0000256" key="5">
    <source>
        <dbReference type="ARBA" id="ARBA00023316"/>
    </source>
</evidence>
<feature type="domain" description="L,D-TPase catalytic" evidence="8">
    <location>
        <begin position="135"/>
        <end position="253"/>
    </location>
</feature>
<dbReference type="GO" id="GO:0005576">
    <property type="term" value="C:extracellular region"/>
    <property type="evidence" value="ECO:0007669"/>
    <property type="project" value="TreeGrafter"/>
</dbReference>
<dbReference type="SUPFAM" id="SSF141523">
    <property type="entry name" value="L,D-transpeptidase catalytic domain-like"/>
    <property type="match status" value="1"/>
</dbReference>
<dbReference type="PROSITE" id="PS52029">
    <property type="entry name" value="LD_TPASE"/>
    <property type="match status" value="1"/>
</dbReference>
<gene>
    <name evidence="9" type="ORF">AVDCRST_MAG67-726</name>
</gene>
<comment type="pathway">
    <text evidence="1 6">Cell wall biogenesis; peptidoglycan biosynthesis.</text>
</comment>
<dbReference type="Gene3D" id="2.40.440.10">
    <property type="entry name" value="L,D-transpeptidase catalytic domain-like"/>
    <property type="match status" value="1"/>
</dbReference>
<evidence type="ECO:0000256" key="2">
    <source>
        <dbReference type="ARBA" id="ARBA00022679"/>
    </source>
</evidence>
<feature type="active site" description="Proton donor/acceptor" evidence="6">
    <location>
        <position position="213"/>
    </location>
</feature>
<feature type="active site" description="Nucleophile" evidence="6">
    <location>
        <position position="229"/>
    </location>
</feature>
<dbReference type="CDD" id="cd16913">
    <property type="entry name" value="YkuD_like"/>
    <property type="match status" value="1"/>
</dbReference>
<dbReference type="GO" id="GO:0071555">
    <property type="term" value="P:cell wall organization"/>
    <property type="evidence" value="ECO:0007669"/>
    <property type="project" value="UniProtKB-UniRule"/>
</dbReference>
<reference evidence="9" key="1">
    <citation type="submission" date="2020-02" db="EMBL/GenBank/DDBJ databases">
        <authorList>
            <person name="Meier V. D."/>
        </authorList>
    </citation>
    <scope>NUCLEOTIDE SEQUENCE</scope>
    <source>
        <strain evidence="9">AVDCRST_MAG67</strain>
    </source>
</reference>
<feature type="chain" id="PRO_5027016154" evidence="7">
    <location>
        <begin position="25"/>
        <end position="253"/>
    </location>
</feature>
<evidence type="ECO:0000256" key="3">
    <source>
        <dbReference type="ARBA" id="ARBA00022960"/>
    </source>
</evidence>
<dbReference type="AlphaFoldDB" id="A0A6J4RQR8"/>
<evidence type="ECO:0000256" key="7">
    <source>
        <dbReference type="SAM" id="SignalP"/>
    </source>
</evidence>
<dbReference type="PANTHER" id="PTHR30582">
    <property type="entry name" value="L,D-TRANSPEPTIDASE"/>
    <property type="match status" value="1"/>
</dbReference>
<keyword evidence="3 6" id="KW-0133">Cell shape</keyword>
<keyword evidence="4 6" id="KW-0573">Peptidoglycan synthesis</keyword>
<dbReference type="InterPro" id="IPR050979">
    <property type="entry name" value="LD-transpeptidase"/>
</dbReference>
<keyword evidence="2" id="KW-0808">Transferase</keyword>
<proteinExistence type="predicted"/>
<keyword evidence="7" id="KW-0732">Signal</keyword>
<keyword evidence="5 6" id="KW-0961">Cell wall biogenesis/degradation</keyword>
<dbReference type="EMBL" id="CADCVQ010000038">
    <property type="protein sequence ID" value="CAA9479286.1"/>
    <property type="molecule type" value="Genomic_DNA"/>
</dbReference>
<name>A0A6J4RQR8_9ACTN</name>
<dbReference type="GO" id="GO:0008360">
    <property type="term" value="P:regulation of cell shape"/>
    <property type="evidence" value="ECO:0007669"/>
    <property type="project" value="UniProtKB-UniRule"/>
</dbReference>
<sequence length="253" mass="27167">MRRCVRVAVACALAGACAAPPASGATSAADSRAVRPIGANGTLGDERLSDERRVTRYAGAVARAAVRHKPSTRSARVGRLRYLTEDGPFEVYPVLESQVDAAGRTWLRIRLPMRPSGRTGWVQRNDLGTLHAVRTMLRVNRGTLRATLYRDGRRIWSSPIGVGTAATPTPAGNFWIRSRLRGLGSPVYGPYAFGTAAYSVLSDWPGGGVIGVHGTDQPELIPGRPSHGCIRVPNAAITRLWQLMPIGTPVQIV</sequence>